<proteinExistence type="predicted"/>
<reference evidence="4" key="1">
    <citation type="submission" date="2020-02" db="EMBL/GenBank/DDBJ databases">
        <title>Streptomyces sp. ASO4wet.</title>
        <authorList>
            <person name="Risdian C."/>
            <person name="Landwehr W."/>
            <person name="Schupp P."/>
            <person name="Wink J."/>
        </authorList>
    </citation>
    <scope>NUCLEOTIDE SEQUENCE [LARGE SCALE GENOMIC DNA]</scope>
    <source>
        <strain evidence="4">ASO4wet</strain>
    </source>
</reference>
<dbReference type="SMART" id="SM00421">
    <property type="entry name" value="HTH_LUXR"/>
    <property type="match status" value="1"/>
</dbReference>
<dbReference type="KEGG" id="sbat:G4Z16_25380"/>
<evidence type="ECO:0000256" key="1">
    <source>
        <dbReference type="SAM" id="MobiDB-lite"/>
    </source>
</evidence>
<dbReference type="GO" id="GO:0006355">
    <property type="term" value="P:regulation of DNA-templated transcription"/>
    <property type="evidence" value="ECO:0007669"/>
    <property type="project" value="InterPro"/>
</dbReference>
<dbReference type="GO" id="GO:0003677">
    <property type="term" value="F:DNA binding"/>
    <property type="evidence" value="ECO:0007669"/>
    <property type="project" value="InterPro"/>
</dbReference>
<dbReference type="InterPro" id="IPR036388">
    <property type="entry name" value="WH-like_DNA-bd_sf"/>
</dbReference>
<dbReference type="InterPro" id="IPR016032">
    <property type="entry name" value="Sig_transdc_resp-reg_C-effctor"/>
</dbReference>
<dbReference type="PRINTS" id="PR00038">
    <property type="entry name" value="HTHLUXR"/>
</dbReference>
<dbReference type="InterPro" id="IPR011990">
    <property type="entry name" value="TPR-like_helical_dom_sf"/>
</dbReference>
<dbReference type="InterPro" id="IPR027417">
    <property type="entry name" value="P-loop_NTPase"/>
</dbReference>
<dbReference type="Proteomes" id="UP000595046">
    <property type="component" value="Chromosome"/>
</dbReference>
<dbReference type="EMBL" id="CP048882">
    <property type="protein sequence ID" value="QPP09192.1"/>
    <property type="molecule type" value="Genomic_DNA"/>
</dbReference>
<dbReference type="PROSITE" id="PS50043">
    <property type="entry name" value="HTH_LUXR_2"/>
    <property type="match status" value="1"/>
</dbReference>
<evidence type="ECO:0000313" key="3">
    <source>
        <dbReference type="EMBL" id="QPP09192.1"/>
    </source>
</evidence>
<name>A0A7T1WUG9_9ACTN</name>
<evidence type="ECO:0000259" key="2">
    <source>
        <dbReference type="PROSITE" id="PS50043"/>
    </source>
</evidence>
<dbReference type="Gene3D" id="1.25.40.10">
    <property type="entry name" value="Tetratricopeptide repeat domain"/>
    <property type="match status" value="1"/>
</dbReference>
<dbReference type="PANTHER" id="PTHR47691:SF3">
    <property type="entry name" value="HTH-TYPE TRANSCRIPTIONAL REGULATOR RV0890C-RELATED"/>
    <property type="match status" value="1"/>
</dbReference>
<protein>
    <recommendedName>
        <fullName evidence="2">HTH luxR-type domain-containing protein</fullName>
    </recommendedName>
</protein>
<dbReference type="InterPro" id="IPR000792">
    <property type="entry name" value="Tscrpt_reg_LuxR_C"/>
</dbReference>
<keyword evidence="4" id="KW-1185">Reference proteome</keyword>
<dbReference type="AlphaFoldDB" id="A0A7T1WUG9"/>
<accession>A0A7T1WUG9</accession>
<sequence length="836" mass="90507">MARARQRGASWRQLAVTLDMPAMTLHRQFNSGHGVFAIGQHRGGPAPTETNTETGDRQANAAGQPTFADAPATSPGAPPRQQDGDPPAVLDQLVGRERELADLRPLLAKNRLITLTGPGGVGKTRLALECLAKIRASYGGGVRWVNLAPLSDGSLVAPTVASAVLGGSMPNGSVEDAVADGCGSRSALIVLDNCEHVIESCAELVEPLLERCPRLSVLATSREALQITGETVFPVTPLPVPGSGRGTVARSGAAVQLFVHRARSVQPSFTLTDTMAETVATVCMRLDGIPLAIELAARQTAFLSPTRLLEDADRRLDLLVGGLRTAPHRHQSLRSAISWSYDLLDAEQQQVFRRMSVLPGGFEEPLATALCAGLGLSGHRMWTLLTALADKSLLVSDQVATGRFRMLESLRVFGRECLEAADESEEVHERLLAWMADFSERLLLWTSNPAVDLAGQLDRERHNLHYAVTTAERLGDPRTPLLGAALTSCWNRRGVPRQAERLAERLLAAHASPSVGRACLSTTLSDALCRRGHHADAVAPAEEALGIAQTREHPTLIVRALGALSRVRSCLGEHDVALEIYQRQVELLRTLEQPTLLAMILNRLAWKLLMIGRADEATGHIEEALSLLDSDNALEALSATLHTAAGVSITRQRFEEAAQYFTMALTMQSVDAEGKLYNLEGLALVAMTDGQPERGLRLLSTAKTIREKSHLVADAWWNDMVQTAAERARQDLPPARAAAALADGAELSHDEVIRYALHNAWPPGRCDHPDSVLTSRQWQVAELVAQGLTNQQIAARLHISPRTAASHLEAVKIRLNLQTRAHVVTWVAATEHTRKE</sequence>
<dbReference type="Gene3D" id="1.10.10.10">
    <property type="entry name" value="Winged helix-like DNA-binding domain superfamily/Winged helix DNA-binding domain"/>
    <property type="match status" value="1"/>
</dbReference>
<gene>
    <name evidence="3" type="ORF">G4Z16_25380</name>
</gene>
<feature type="region of interest" description="Disordered" evidence="1">
    <location>
        <begin position="36"/>
        <end position="88"/>
    </location>
</feature>
<dbReference type="CDD" id="cd06170">
    <property type="entry name" value="LuxR_C_like"/>
    <property type="match status" value="1"/>
</dbReference>
<evidence type="ECO:0000313" key="4">
    <source>
        <dbReference type="Proteomes" id="UP000595046"/>
    </source>
</evidence>
<dbReference type="Gene3D" id="3.40.50.300">
    <property type="entry name" value="P-loop containing nucleotide triphosphate hydrolases"/>
    <property type="match status" value="1"/>
</dbReference>
<dbReference type="RefSeq" id="WP_197352966.1">
    <property type="nucleotide sequence ID" value="NZ_CP048882.1"/>
</dbReference>
<dbReference type="SUPFAM" id="SSF48452">
    <property type="entry name" value="TPR-like"/>
    <property type="match status" value="1"/>
</dbReference>
<organism evidence="3 4">
    <name type="scientific">Streptomyces bathyalis</name>
    <dbReference type="NCBI Taxonomy" id="2710756"/>
    <lineage>
        <taxon>Bacteria</taxon>
        <taxon>Bacillati</taxon>
        <taxon>Actinomycetota</taxon>
        <taxon>Actinomycetes</taxon>
        <taxon>Kitasatosporales</taxon>
        <taxon>Streptomycetaceae</taxon>
        <taxon>Streptomyces</taxon>
    </lineage>
</organism>
<dbReference type="PANTHER" id="PTHR47691">
    <property type="entry name" value="REGULATOR-RELATED"/>
    <property type="match status" value="1"/>
</dbReference>
<dbReference type="SUPFAM" id="SSF52540">
    <property type="entry name" value="P-loop containing nucleoside triphosphate hydrolases"/>
    <property type="match status" value="1"/>
</dbReference>
<dbReference type="SUPFAM" id="SSF46894">
    <property type="entry name" value="C-terminal effector domain of the bipartite response regulators"/>
    <property type="match status" value="1"/>
</dbReference>
<dbReference type="Pfam" id="PF00196">
    <property type="entry name" value="GerE"/>
    <property type="match status" value="1"/>
</dbReference>
<feature type="domain" description="HTH luxR-type" evidence="2">
    <location>
        <begin position="766"/>
        <end position="831"/>
    </location>
</feature>